<dbReference type="EMBL" id="NMQW01000046">
    <property type="protein sequence ID" value="OXM83493.1"/>
    <property type="molecule type" value="Genomic_DNA"/>
</dbReference>
<dbReference type="PANTHER" id="PTHR43308:SF5">
    <property type="entry name" value="S-LAYER PROTEIN _ PEPTIDOGLYCAN ENDO-BETA-N-ACETYLGLUCOSAMINIDASE"/>
    <property type="match status" value="1"/>
</dbReference>
<comment type="caution">
    <text evidence="2">The sequence shown here is derived from an EMBL/GenBank/DDBJ whole genome shotgun (WGS) entry which is preliminary data.</text>
</comment>
<feature type="domain" description="SLH" evidence="1">
    <location>
        <begin position="53"/>
        <end position="116"/>
    </location>
</feature>
<evidence type="ECO:0000313" key="3">
    <source>
        <dbReference type="Proteomes" id="UP000215509"/>
    </source>
</evidence>
<evidence type="ECO:0000259" key="1">
    <source>
        <dbReference type="PROSITE" id="PS51272"/>
    </source>
</evidence>
<name>A0A229UJD3_9BACL</name>
<dbReference type="InterPro" id="IPR001119">
    <property type="entry name" value="SLH_dom"/>
</dbReference>
<dbReference type="Pfam" id="PF00395">
    <property type="entry name" value="SLH"/>
    <property type="match status" value="2"/>
</dbReference>
<dbReference type="OrthoDB" id="5845122at2"/>
<keyword evidence="3" id="KW-1185">Reference proteome</keyword>
<protein>
    <recommendedName>
        <fullName evidence="1">SLH domain-containing protein</fullName>
    </recommendedName>
</protein>
<dbReference type="InterPro" id="IPR051465">
    <property type="entry name" value="Cell_Envelope_Struct_Comp"/>
</dbReference>
<dbReference type="AlphaFoldDB" id="A0A229UJD3"/>
<proteinExistence type="predicted"/>
<feature type="domain" description="SLH" evidence="1">
    <location>
        <begin position="154"/>
        <end position="220"/>
    </location>
</feature>
<organism evidence="2 3">
    <name type="scientific">Paenibacillus rigui</name>
    <dbReference type="NCBI Taxonomy" id="554312"/>
    <lineage>
        <taxon>Bacteria</taxon>
        <taxon>Bacillati</taxon>
        <taxon>Bacillota</taxon>
        <taxon>Bacilli</taxon>
        <taxon>Bacillales</taxon>
        <taxon>Paenibacillaceae</taxon>
        <taxon>Paenibacillus</taxon>
    </lineage>
</organism>
<dbReference type="Proteomes" id="UP000215509">
    <property type="component" value="Unassembled WGS sequence"/>
</dbReference>
<evidence type="ECO:0000313" key="2">
    <source>
        <dbReference type="EMBL" id="OXM83493.1"/>
    </source>
</evidence>
<gene>
    <name evidence="2" type="ORF">CF651_25575</name>
</gene>
<sequence>MFGVLFLFHAAVEKENEQMSKRIIMPALVALSLVTGESAAAPKLPDSQAAVAVQQLTLSDIQGHWANDAIQAAISKGIVDGYPDGTFKPDQGISRAEFITLLSKALNKKTDASGDWFAPYVAGLQKDNIVYAGQFDDYNAPMTRLELATVALRAVKEEFRVPEGAENADSSKIMYNAVGLGLIQGMSGGALEPGGQTTRAQSTTIIERVLKLQQGEVLPTDAAAKELSELAATGTNLRSTKNVTPARRMPITYDIPYGTMTIKEIIFIDTDKDSPFKWMLDGAKRSGYYGLSDNFEHSYVFAYKLKFDITSPAQVAIRILDIFDMLGWDSVARSGIVGAVDNGKVYTFETYRIFVIDKAKADKASAFIPYYQVGNESYPTVAESYDK</sequence>
<accession>A0A229UJD3</accession>
<dbReference type="PROSITE" id="PS51272">
    <property type="entry name" value="SLH"/>
    <property type="match status" value="2"/>
</dbReference>
<dbReference type="PANTHER" id="PTHR43308">
    <property type="entry name" value="OUTER MEMBRANE PROTEIN ALPHA-RELATED"/>
    <property type="match status" value="1"/>
</dbReference>
<reference evidence="2 3" key="1">
    <citation type="submission" date="2017-07" db="EMBL/GenBank/DDBJ databases">
        <title>Genome sequencing and assembly of Paenibacillus rigui.</title>
        <authorList>
            <person name="Mayilraj S."/>
        </authorList>
    </citation>
    <scope>NUCLEOTIDE SEQUENCE [LARGE SCALE GENOMIC DNA]</scope>
    <source>
        <strain evidence="2 3">JCM 16352</strain>
    </source>
</reference>